<dbReference type="AlphaFoldDB" id="A0AAW9S0A6"/>
<dbReference type="FunFam" id="3.30.1330.40:FF:000001">
    <property type="entry name" value="L-PSP family endoribonuclease"/>
    <property type="match status" value="1"/>
</dbReference>
<protein>
    <submittedName>
        <fullName evidence="2">RidA family protein</fullName>
    </submittedName>
</protein>
<dbReference type="CDD" id="cd00448">
    <property type="entry name" value="YjgF_YER057c_UK114_family"/>
    <property type="match status" value="1"/>
</dbReference>
<evidence type="ECO:0000256" key="1">
    <source>
        <dbReference type="ARBA" id="ARBA00010552"/>
    </source>
</evidence>
<proteinExistence type="inferred from homology"/>
<evidence type="ECO:0000313" key="2">
    <source>
        <dbReference type="EMBL" id="MEN7550602.1"/>
    </source>
</evidence>
<dbReference type="PANTHER" id="PTHR11803:SF58">
    <property type="entry name" value="PROTEIN HMF1-RELATED"/>
    <property type="match status" value="1"/>
</dbReference>
<dbReference type="InterPro" id="IPR035959">
    <property type="entry name" value="RutC-like_sf"/>
</dbReference>
<gene>
    <name evidence="2" type="ORF">AAG747_21970</name>
</gene>
<dbReference type="InterPro" id="IPR006056">
    <property type="entry name" value="RidA"/>
</dbReference>
<comment type="caution">
    <text evidence="2">The sequence shown here is derived from an EMBL/GenBank/DDBJ whole genome shotgun (WGS) entry which is preliminary data.</text>
</comment>
<dbReference type="SUPFAM" id="SSF55298">
    <property type="entry name" value="YjgF-like"/>
    <property type="match status" value="1"/>
</dbReference>
<reference evidence="2 3" key="1">
    <citation type="submission" date="2024-04" db="EMBL/GenBank/DDBJ databases">
        <title>Novel genus in family Flammeovirgaceae.</title>
        <authorList>
            <person name="Nguyen T.H."/>
            <person name="Vuong T.Q."/>
            <person name="Le H."/>
            <person name="Kim S.-G."/>
        </authorList>
    </citation>
    <scope>NUCLEOTIDE SEQUENCE [LARGE SCALE GENOMIC DNA]</scope>
    <source>
        <strain evidence="2 3">JCM 23209</strain>
    </source>
</reference>
<dbReference type="RefSeq" id="WP_346823384.1">
    <property type="nucleotide sequence ID" value="NZ_JBDKWZ010000015.1"/>
</dbReference>
<comment type="similarity">
    <text evidence="1">Belongs to the RutC family.</text>
</comment>
<sequence length="125" mass="13790">MKKIVNSEKAPAPIGPYSQAVMAGDTLYVSGQIPINQATGELISGSIQEETHQVMRNLQYILEEAGLSFDHVVKCSIFVKDMGNFVEINQVYGEYFNTQAPARETVEVARLPKDVNVEISCIAVR</sequence>
<dbReference type="Pfam" id="PF01042">
    <property type="entry name" value="Ribonuc_L-PSP"/>
    <property type="match status" value="1"/>
</dbReference>
<evidence type="ECO:0000313" key="3">
    <source>
        <dbReference type="Proteomes" id="UP001403385"/>
    </source>
</evidence>
<dbReference type="GO" id="GO:0005829">
    <property type="term" value="C:cytosol"/>
    <property type="evidence" value="ECO:0007669"/>
    <property type="project" value="TreeGrafter"/>
</dbReference>
<dbReference type="Proteomes" id="UP001403385">
    <property type="component" value="Unassembled WGS sequence"/>
</dbReference>
<dbReference type="NCBIfam" id="TIGR00004">
    <property type="entry name" value="Rid family detoxifying hydrolase"/>
    <property type="match status" value="1"/>
</dbReference>
<keyword evidence="3" id="KW-1185">Reference proteome</keyword>
<dbReference type="PANTHER" id="PTHR11803">
    <property type="entry name" value="2-IMINOBUTANOATE/2-IMINOPROPANOATE DEAMINASE RIDA"/>
    <property type="match status" value="1"/>
</dbReference>
<accession>A0AAW9S0A6</accession>
<dbReference type="GO" id="GO:0019239">
    <property type="term" value="F:deaminase activity"/>
    <property type="evidence" value="ECO:0007669"/>
    <property type="project" value="TreeGrafter"/>
</dbReference>
<organism evidence="2 3">
    <name type="scientific">Rapidithrix thailandica</name>
    <dbReference type="NCBI Taxonomy" id="413964"/>
    <lineage>
        <taxon>Bacteria</taxon>
        <taxon>Pseudomonadati</taxon>
        <taxon>Bacteroidota</taxon>
        <taxon>Cytophagia</taxon>
        <taxon>Cytophagales</taxon>
        <taxon>Flammeovirgaceae</taxon>
        <taxon>Rapidithrix</taxon>
    </lineage>
</organism>
<dbReference type="EMBL" id="JBDKWZ010000015">
    <property type="protein sequence ID" value="MEN7550602.1"/>
    <property type="molecule type" value="Genomic_DNA"/>
</dbReference>
<name>A0AAW9S0A6_9BACT</name>
<dbReference type="Gene3D" id="3.30.1330.40">
    <property type="entry name" value="RutC-like"/>
    <property type="match status" value="1"/>
</dbReference>
<dbReference type="InterPro" id="IPR006175">
    <property type="entry name" value="YjgF/YER057c/UK114"/>
</dbReference>